<dbReference type="Proteomes" id="UP000194841">
    <property type="component" value="Unassembled WGS sequence"/>
</dbReference>
<dbReference type="PANTHER" id="PTHR21621">
    <property type="entry name" value="RIBOSOMAL PROTEIN S6 MODIFICATION PROTEIN"/>
    <property type="match status" value="1"/>
</dbReference>
<dbReference type="GO" id="GO:0005737">
    <property type="term" value="C:cytoplasm"/>
    <property type="evidence" value="ECO:0007669"/>
    <property type="project" value="TreeGrafter"/>
</dbReference>
<gene>
    <name evidence="2" type="ORF">B1199_17755</name>
</gene>
<dbReference type="Pfam" id="PF21068">
    <property type="entry name" value="ATPgraspMvdD"/>
    <property type="match status" value="1"/>
</dbReference>
<dbReference type="GO" id="GO:0018169">
    <property type="term" value="F:ribosomal S6-glutamic acid ligase activity"/>
    <property type="evidence" value="ECO:0007669"/>
    <property type="project" value="TreeGrafter"/>
</dbReference>
<dbReference type="OrthoDB" id="583309at2"/>
<name>A0A244CLT7_PSEDV</name>
<dbReference type="GO" id="GO:0009432">
    <property type="term" value="P:SOS response"/>
    <property type="evidence" value="ECO:0007669"/>
    <property type="project" value="TreeGrafter"/>
</dbReference>
<keyword evidence="3" id="KW-1185">Reference proteome</keyword>
<dbReference type="Gene3D" id="3.30.470.20">
    <property type="entry name" value="ATP-grasp fold, B domain"/>
    <property type="match status" value="1"/>
</dbReference>
<dbReference type="InterPro" id="IPR048936">
    <property type="entry name" value="MvdD-like_ATPgrasp"/>
</dbReference>
<protein>
    <recommendedName>
        <fullName evidence="1">MvdD-like pre-ATP grasp domain-containing protein</fullName>
    </recommendedName>
</protein>
<accession>A0A244CLT7</accession>
<organism evidence="2 3">
    <name type="scientific">Pseudoalteromonas ulvae</name>
    <dbReference type="NCBI Taxonomy" id="107327"/>
    <lineage>
        <taxon>Bacteria</taxon>
        <taxon>Pseudomonadati</taxon>
        <taxon>Pseudomonadota</taxon>
        <taxon>Gammaproteobacteria</taxon>
        <taxon>Alteromonadales</taxon>
        <taxon>Pseudoalteromonadaceae</taxon>
        <taxon>Pseudoalteromonas</taxon>
    </lineage>
</organism>
<dbReference type="RefSeq" id="WP_086745479.1">
    <property type="nucleotide sequence ID" value="NZ_MWPV01000006.1"/>
</dbReference>
<feature type="domain" description="MvdD-like pre-ATP grasp" evidence="1">
    <location>
        <begin position="3"/>
        <end position="120"/>
    </location>
</feature>
<evidence type="ECO:0000313" key="2">
    <source>
        <dbReference type="EMBL" id="OUL56508.1"/>
    </source>
</evidence>
<evidence type="ECO:0000313" key="3">
    <source>
        <dbReference type="Proteomes" id="UP000194841"/>
    </source>
</evidence>
<dbReference type="AlphaFoldDB" id="A0A244CLT7"/>
<dbReference type="PANTHER" id="PTHR21621:SF0">
    <property type="entry name" value="BETA-CITRYLGLUTAMATE SYNTHASE B-RELATED"/>
    <property type="match status" value="1"/>
</dbReference>
<evidence type="ECO:0000259" key="1">
    <source>
        <dbReference type="Pfam" id="PF21068"/>
    </source>
</evidence>
<dbReference type="SUPFAM" id="SSF56059">
    <property type="entry name" value="Glutathione synthetase ATP-binding domain-like"/>
    <property type="match status" value="1"/>
</dbReference>
<reference evidence="2 3" key="1">
    <citation type="submission" date="2017-02" db="EMBL/GenBank/DDBJ databases">
        <title>Pseudoalteromonas ulvae TC14 Genome.</title>
        <authorList>
            <person name="Molmeret M."/>
        </authorList>
    </citation>
    <scope>NUCLEOTIDE SEQUENCE [LARGE SCALE GENOMIC DNA]</scope>
    <source>
        <strain evidence="2">TC14</strain>
    </source>
</reference>
<dbReference type="EMBL" id="MWPV01000006">
    <property type="protein sequence ID" value="OUL56508.1"/>
    <property type="molecule type" value="Genomic_DNA"/>
</dbReference>
<comment type="caution">
    <text evidence="2">The sequence shown here is derived from an EMBL/GenBank/DDBJ whole genome shotgun (WGS) entry which is preliminary data.</text>
</comment>
<sequence length="328" mass="37675">MKTILIISNTQDYHVDKVLDILNKNHTNYFVLNLDQFPQQYLLNQTSCNTNFSSTLENTDTKQRVSLSNIGAIWLRKPADFSYKQIDMERATLQFANQETEHALFSALYSLDCFWISHPKDLRASMWKGEQLKRASKLGFNIPDTLISNDPEKIRAFYLKHKKVIYKVMSDPVINGDNLPSQGVATTLIDEQMLEDTDSLRLLPNQFQAYIEKAYELRVTIIAGKIFTAKLDSQLHPETQIDCRNLNIQIPMSSYELPEKVALACLAFVNSYGLNYSALDFIVTPESDYVFLENNPNGQFMFIEENVPELEITHTLVETLEKACRQHA</sequence>
<proteinExistence type="predicted"/>